<dbReference type="Gene3D" id="3.50.70.20">
    <property type="entry name" value="Cytochrome P460"/>
    <property type="match status" value="1"/>
</dbReference>
<name>A0A4Q7YXX3_9BACT</name>
<dbReference type="AlphaFoldDB" id="A0A4Q7YXX3"/>
<keyword evidence="3" id="KW-1185">Reference proteome</keyword>
<dbReference type="Pfam" id="PF16694">
    <property type="entry name" value="Cytochrome_P460"/>
    <property type="match status" value="1"/>
</dbReference>
<sequence>MLRSLLLLLLFATPQPGKKQPMKAPNLGDAPAYTAEGDLKFPEKYREWVFLTSGIDMSYSTTDDATRSVFDNVFVNPSAYRSFLETGTWPDKTVLVLENRGAEKDISINKRGHTQSASVMGLEVHVKDKEQGGGWTFYGFDNPVSGRPFPRTASCYSCHEQHAAVDTTFVQFYPTLLEKAKDKGTLSAEYLKKLSVPGDSK</sequence>
<reference evidence="2 3" key="1">
    <citation type="submission" date="2019-02" db="EMBL/GenBank/DDBJ databases">
        <title>Genomic Encyclopedia of Archaeal and Bacterial Type Strains, Phase II (KMG-II): from individual species to whole genera.</title>
        <authorList>
            <person name="Goeker M."/>
        </authorList>
    </citation>
    <scope>NUCLEOTIDE SEQUENCE [LARGE SCALE GENOMIC DNA]</scope>
    <source>
        <strain evidence="2 3">DSM 18101</strain>
    </source>
</reference>
<feature type="domain" description="Cytochrome P460" evidence="1">
    <location>
        <begin position="42"/>
        <end position="169"/>
    </location>
</feature>
<proteinExistence type="predicted"/>
<dbReference type="OrthoDB" id="511546at2"/>
<dbReference type="EMBL" id="SHKW01000001">
    <property type="protein sequence ID" value="RZU42630.1"/>
    <property type="molecule type" value="Genomic_DNA"/>
</dbReference>
<gene>
    <name evidence="2" type="ORF">BDD14_4221</name>
</gene>
<protein>
    <submittedName>
        <fullName evidence="2">Cytochrome P460</fullName>
    </submittedName>
</protein>
<evidence type="ECO:0000313" key="3">
    <source>
        <dbReference type="Proteomes" id="UP000292958"/>
    </source>
</evidence>
<dbReference type="Proteomes" id="UP000292958">
    <property type="component" value="Unassembled WGS sequence"/>
</dbReference>
<dbReference type="RefSeq" id="WP_130420580.1">
    <property type="nucleotide sequence ID" value="NZ_SHKW01000001.1"/>
</dbReference>
<evidence type="ECO:0000313" key="2">
    <source>
        <dbReference type="EMBL" id="RZU42630.1"/>
    </source>
</evidence>
<evidence type="ECO:0000259" key="1">
    <source>
        <dbReference type="Pfam" id="PF16694"/>
    </source>
</evidence>
<dbReference type="InterPro" id="IPR032033">
    <property type="entry name" value="Cytochrome_P460"/>
</dbReference>
<dbReference type="InterPro" id="IPR038142">
    <property type="entry name" value="Cytochrome_P460_sp"/>
</dbReference>
<comment type="caution">
    <text evidence="2">The sequence shown here is derived from an EMBL/GenBank/DDBJ whole genome shotgun (WGS) entry which is preliminary data.</text>
</comment>
<dbReference type="CDD" id="cd20751">
    <property type="entry name" value="cyt_P460_Ne-like"/>
    <property type="match status" value="1"/>
</dbReference>
<accession>A0A4Q7YXX3</accession>
<organism evidence="2 3">
    <name type="scientific">Edaphobacter modestus</name>
    <dbReference type="NCBI Taxonomy" id="388466"/>
    <lineage>
        <taxon>Bacteria</taxon>
        <taxon>Pseudomonadati</taxon>
        <taxon>Acidobacteriota</taxon>
        <taxon>Terriglobia</taxon>
        <taxon>Terriglobales</taxon>
        <taxon>Acidobacteriaceae</taxon>
        <taxon>Edaphobacter</taxon>
    </lineage>
</organism>